<evidence type="ECO:0000313" key="2">
    <source>
        <dbReference type="EMBL" id="CAD8228275.1"/>
    </source>
</evidence>
<sequence length="140" mass="15740">MPATGYWLQPTIFVNVPESSKIWNEEIFGPVLSVRTFRSEEEAVRAANNTVYGLAGAVITEDAARARRVVQAMRCGITWVNCSQPCFCQAAWGGVKASGYGRDLGPEPLKKYRSAKQITEYTSKQKWDWYHTHNKPVAKL</sequence>
<proteinExistence type="predicted"/>
<dbReference type="EMBL" id="HBDZ01000558">
    <property type="protein sequence ID" value="CAD8228275.1"/>
    <property type="molecule type" value="Transcribed_RNA"/>
</dbReference>
<dbReference type="Gene3D" id="3.40.605.10">
    <property type="entry name" value="Aldehyde Dehydrogenase, Chain A, domain 1"/>
    <property type="match status" value="1"/>
</dbReference>
<gene>
    <name evidence="2" type="ORF">PCOL08062_LOCUS424</name>
</gene>
<dbReference type="SUPFAM" id="SSF53720">
    <property type="entry name" value="ALDH-like"/>
    <property type="match status" value="1"/>
</dbReference>
<dbReference type="Gene3D" id="3.40.309.10">
    <property type="entry name" value="Aldehyde Dehydrogenase, Chain A, domain 2"/>
    <property type="match status" value="1"/>
</dbReference>
<dbReference type="PANTHER" id="PTHR42804:SF1">
    <property type="entry name" value="ALDEHYDE DEHYDROGENASE-RELATED"/>
    <property type="match status" value="1"/>
</dbReference>
<accession>A0A7R9T8D2</accession>
<feature type="domain" description="Aldehyde dehydrogenase" evidence="1">
    <location>
        <begin position="3"/>
        <end position="117"/>
    </location>
</feature>
<dbReference type="InterPro" id="IPR016161">
    <property type="entry name" value="Ald_DH/histidinol_DH"/>
</dbReference>
<dbReference type="GO" id="GO:0016620">
    <property type="term" value="F:oxidoreductase activity, acting on the aldehyde or oxo group of donors, NAD or NADP as acceptor"/>
    <property type="evidence" value="ECO:0007669"/>
    <property type="project" value="InterPro"/>
</dbReference>
<name>A0A7R9T8D2_9VIRI</name>
<dbReference type="InterPro" id="IPR015590">
    <property type="entry name" value="Aldehyde_DH_dom"/>
</dbReference>
<dbReference type="InterPro" id="IPR016163">
    <property type="entry name" value="Ald_DH_C"/>
</dbReference>
<dbReference type="Pfam" id="PF00171">
    <property type="entry name" value="Aldedh"/>
    <property type="match status" value="1"/>
</dbReference>
<evidence type="ECO:0000259" key="1">
    <source>
        <dbReference type="Pfam" id="PF00171"/>
    </source>
</evidence>
<organism evidence="2">
    <name type="scientific">Prasinoderma coloniale</name>
    <dbReference type="NCBI Taxonomy" id="156133"/>
    <lineage>
        <taxon>Eukaryota</taxon>
        <taxon>Viridiplantae</taxon>
        <taxon>Prasinodermophyta</taxon>
        <taxon>Prasinodermophyceae</taxon>
        <taxon>Prasinodermales</taxon>
        <taxon>Prasinodermaceae</taxon>
        <taxon>Prasinoderma</taxon>
    </lineage>
</organism>
<dbReference type="PANTHER" id="PTHR42804">
    <property type="entry name" value="ALDEHYDE DEHYDROGENASE"/>
    <property type="match status" value="1"/>
</dbReference>
<dbReference type="AlphaFoldDB" id="A0A7R9T8D2"/>
<reference evidence="2" key="1">
    <citation type="submission" date="2021-01" db="EMBL/GenBank/DDBJ databases">
        <authorList>
            <person name="Corre E."/>
            <person name="Pelletier E."/>
            <person name="Niang G."/>
            <person name="Scheremetjew M."/>
            <person name="Finn R."/>
            <person name="Kale V."/>
            <person name="Holt S."/>
            <person name="Cochrane G."/>
            <person name="Meng A."/>
            <person name="Brown T."/>
            <person name="Cohen L."/>
        </authorList>
    </citation>
    <scope>NUCLEOTIDE SEQUENCE</scope>
    <source>
        <strain evidence="2">CCMP1413</strain>
    </source>
</reference>
<dbReference type="InterPro" id="IPR016162">
    <property type="entry name" value="Ald_DH_N"/>
</dbReference>
<protein>
    <recommendedName>
        <fullName evidence="1">Aldehyde dehydrogenase domain-containing protein</fullName>
    </recommendedName>
</protein>